<dbReference type="GO" id="GO:0003756">
    <property type="term" value="F:protein disulfide isomerase activity"/>
    <property type="evidence" value="ECO:0007669"/>
    <property type="project" value="TreeGrafter"/>
</dbReference>
<evidence type="ECO:0000313" key="5">
    <source>
        <dbReference type="Proteomes" id="UP001472866"/>
    </source>
</evidence>
<keyword evidence="5" id="KW-1185">Reference proteome</keyword>
<dbReference type="PANTHER" id="PTHR18929">
    <property type="entry name" value="PROTEIN DISULFIDE ISOMERASE"/>
    <property type="match status" value="1"/>
</dbReference>
<proteinExistence type="inferred from homology"/>
<dbReference type="InterPro" id="IPR013766">
    <property type="entry name" value="Thioredoxin_domain"/>
</dbReference>
<keyword evidence="2" id="KW-0732">Signal</keyword>
<feature type="chain" id="PRO_5043612705" evidence="2">
    <location>
        <begin position="33"/>
        <end position="577"/>
    </location>
</feature>
<dbReference type="Pfam" id="PF00085">
    <property type="entry name" value="Thioredoxin"/>
    <property type="match status" value="1"/>
</dbReference>
<accession>A0AAX4PE98</accession>
<evidence type="ECO:0000313" key="4">
    <source>
        <dbReference type="EMBL" id="WZN64305.1"/>
    </source>
</evidence>
<dbReference type="PANTHER" id="PTHR18929:SF246">
    <property type="entry name" value="PROTEIN DISULFIDE ISOMERASE-LIKE 1-4"/>
    <property type="match status" value="1"/>
</dbReference>
<gene>
    <name evidence="4" type="ORF">HKI87_09g58610</name>
</gene>
<name>A0AAX4PE98_9CHLO</name>
<evidence type="ECO:0000256" key="2">
    <source>
        <dbReference type="SAM" id="SignalP"/>
    </source>
</evidence>
<dbReference type="GO" id="GO:0005783">
    <property type="term" value="C:endoplasmic reticulum"/>
    <property type="evidence" value="ECO:0007669"/>
    <property type="project" value="TreeGrafter"/>
</dbReference>
<feature type="domain" description="Thioredoxin" evidence="3">
    <location>
        <begin position="426"/>
        <end position="561"/>
    </location>
</feature>
<evidence type="ECO:0000256" key="1">
    <source>
        <dbReference type="ARBA" id="ARBA00006347"/>
    </source>
</evidence>
<dbReference type="GO" id="GO:0034976">
    <property type="term" value="P:response to endoplasmic reticulum stress"/>
    <property type="evidence" value="ECO:0007669"/>
    <property type="project" value="TreeGrafter"/>
</dbReference>
<dbReference type="InterPro" id="IPR036249">
    <property type="entry name" value="Thioredoxin-like_sf"/>
</dbReference>
<dbReference type="EMBL" id="CP151509">
    <property type="protein sequence ID" value="WZN64305.1"/>
    <property type="molecule type" value="Genomic_DNA"/>
</dbReference>
<feature type="signal peptide" evidence="2">
    <location>
        <begin position="1"/>
        <end position="32"/>
    </location>
</feature>
<dbReference type="Proteomes" id="UP001472866">
    <property type="component" value="Chromosome 09"/>
</dbReference>
<sequence>MAQRPHFSARTAILLLLAQCVLFAALAPPVEAAEKKKRVGSSVTTLRPNKFFKHFDEIKKAGKPELSILVVYVPSNVENWNDAFRTLANKYKDDDNTNFYTLDKVGGNQDFKELDEYLGERVSFQELAKGKPYRLYSLYNGDLATAQELYAGMGGTGGSFDILDEDMLLKEIQFRKEGHVYQAEKGERFEDVQVPYMYSYSAIAYFPKKGSKLSKAFSSFAKLALKTVPFLFCYETADPNFTKSLLGAGFEHKPDTVVLYRNYDGQYTIVDAQSSPLKYANKIMEASLPMFIDQEERDGQEEMFSVYGEEVAREISSSYQRNTYRLEVCFDRERYYEITSIIRDAMYTEAIDSKWVNKYVHFMPKTSKRNTKVEVLFEFKNDTSEILIGAVHQKKMGYADKELYWKMDLEGGKELTVESLVAWLKKLGNHEIQPFNDPDYGIKSERRPKFNSGLVKKVVGFTFDEFVNSGKNVFIYFFANSNENSKAFIANELKDIAKKYEGQDDITFAKINGPKNKVKDDRFELPSYPQIYFVNADMEVHKFEGLHLKEEIFEWIDAKRTKLFTRDDAMGGNKGEL</sequence>
<protein>
    <submittedName>
        <fullName evidence="4">Protein disulfide isomerase</fullName>
    </submittedName>
</protein>
<dbReference type="Gene3D" id="3.40.30.10">
    <property type="entry name" value="Glutaredoxin"/>
    <property type="match status" value="1"/>
</dbReference>
<evidence type="ECO:0000259" key="3">
    <source>
        <dbReference type="PROSITE" id="PS51352"/>
    </source>
</evidence>
<dbReference type="SUPFAM" id="SSF52833">
    <property type="entry name" value="Thioredoxin-like"/>
    <property type="match status" value="1"/>
</dbReference>
<dbReference type="PROSITE" id="PS51352">
    <property type="entry name" value="THIOREDOXIN_2"/>
    <property type="match status" value="1"/>
</dbReference>
<comment type="similarity">
    <text evidence="1">Belongs to the protein disulfide isomerase family.</text>
</comment>
<dbReference type="GO" id="GO:0006457">
    <property type="term" value="P:protein folding"/>
    <property type="evidence" value="ECO:0007669"/>
    <property type="project" value="TreeGrafter"/>
</dbReference>
<dbReference type="AlphaFoldDB" id="A0AAX4PE98"/>
<keyword evidence="4" id="KW-0413">Isomerase</keyword>
<organism evidence="4 5">
    <name type="scientific">Chloropicon roscoffensis</name>
    <dbReference type="NCBI Taxonomy" id="1461544"/>
    <lineage>
        <taxon>Eukaryota</taxon>
        <taxon>Viridiplantae</taxon>
        <taxon>Chlorophyta</taxon>
        <taxon>Chloropicophyceae</taxon>
        <taxon>Chloropicales</taxon>
        <taxon>Chloropicaceae</taxon>
        <taxon>Chloropicon</taxon>
    </lineage>
</organism>
<reference evidence="4 5" key="1">
    <citation type="submission" date="2024-03" db="EMBL/GenBank/DDBJ databases">
        <title>Complete genome sequence of the green alga Chloropicon roscoffensis RCC1871.</title>
        <authorList>
            <person name="Lemieux C."/>
            <person name="Pombert J.-F."/>
            <person name="Otis C."/>
            <person name="Turmel M."/>
        </authorList>
    </citation>
    <scope>NUCLEOTIDE SEQUENCE [LARGE SCALE GENOMIC DNA]</scope>
    <source>
        <strain evidence="4 5">RCC1871</strain>
    </source>
</reference>